<proteinExistence type="predicted"/>
<sequence length="117" mass="13391">MYSPEISLGFGSIVYALSKLDGHVQKEETQIAQFLLSEGPHSALALSGYFLRESVQESAEDAYAFGMRRLIDKRAELTERTKRRFVTILLRVARSHEGMSPAELLFIRTFWRDIQPL</sequence>
<protein>
    <recommendedName>
        <fullName evidence="3">TerB family tellurite resistance protein</fullName>
    </recommendedName>
</protein>
<dbReference type="InterPro" id="IPR029024">
    <property type="entry name" value="TerB-like"/>
</dbReference>
<name>A0A2K8Z2X8_9BACT</name>
<keyword evidence="2" id="KW-1185">Reference proteome</keyword>
<dbReference type="KEGG" id="spir:CWM47_21770"/>
<organism evidence="1 2">
    <name type="scientific">Spirosoma pollinicola</name>
    <dbReference type="NCBI Taxonomy" id="2057025"/>
    <lineage>
        <taxon>Bacteria</taxon>
        <taxon>Pseudomonadati</taxon>
        <taxon>Bacteroidota</taxon>
        <taxon>Cytophagia</taxon>
        <taxon>Cytophagales</taxon>
        <taxon>Cytophagaceae</taxon>
        <taxon>Spirosoma</taxon>
    </lineage>
</organism>
<accession>A0A2K8Z2X8</accession>
<dbReference type="RefSeq" id="WP_100990302.1">
    <property type="nucleotide sequence ID" value="NZ_CP025096.1"/>
</dbReference>
<evidence type="ECO:0000313" key="2">
    <source>
        <dbReference type="Proteomes" id="UP000232883"/>
    </source>
</evidence>
<evidence type="ECO:0000313" key="1">
    <source>
        <dbReference type="EMBL" id="AUD04236.1"/>
    </source>
</evidence>
<dbReference type="SUPFAM" id="SSF158682">
    <property type="entry name" value="TerB-like"/>
    <property type="match status" value="1"/>
</dbReference>
<dbReference type="EMBL" id="CP025096">
    <property type="protein sequence ID" value="AUD04236.1"/>
    <property type="molecule type" value="Genomic_DNA"/>
</dbReference>
<gene>
    <name evidence="1" type="ORF">CWM47_21770</name>
</gene>
<dbReference type="AlphaFoldDB" id="A0A2K8Z2X8"/>
<dbReference type="Proteomes" id="UP000232883">
    <property type="component" value="Chromosome"/>
</dbReference>
<dbReference type="OrthoDB" id="1120295at2"/>
<dbReference type="CDD" id="cd07177">
    <property type="entry name" value="terB_like"/>
    <property type="match status" value="1"/>
</dbReference>
<evidence type="ECO:0008006" key="3">
    <source>
        <dbReference type="Google" id="ProtNLM"/>
    </source>
</evidence>
<reference evidence="1 2" key="1">
    <citation type="submission" date="2017-11" db="EMBL/GenBank/DDBJ databases">
        <title>Taxonomic description and genome sequences of Spirosoma HA7 sp. nov., isolated from pollen microhabitat of Corylus avellana.</title>
        <authorList>
            <person name="Ambika Manirajan B."/>
            <person name="Suarez C."/>
            <person name="Ratering S."/>
            <person name="Geissler-Plaum R."/>
            <person name="Cardinale M."/>
            <person name="Sylvia S."/>
        </authorList>
    </citation>
    <scope>NUCLEOTIDE SEQUENCE [LARGE SCALE GENOMIC DNA]</scope>
    <source>
        <strain evidence="1 2">HA7</strain>
    </source>
</reference>